<reference evidence="16" key="2">
    <citation type="submission" date="2025-08" db="UniProtKB">
        <authorList>
            <consortium name="Ensembl"/>
        </authorList>
    </citation>
    <scope>IDENTIFICATION</scope>
</reference>
<dbReference type="Pfam" id="PF00169">
    <property type="entry name" value="PH"/>
    <property type="match status" value="1"/>
</dbReference>
<dbReference type="InterPro" id="IPR057457">
    <property type="entry name" value="CAPS_C2"/>
</dbReference>
<proteinExistence type="evidence at protein level"/>
<dbReference type="PROSITE" id="PS50004">
    <property type="entry name" value="C2"/>
    <property type="match status" value="1"/>
</dbReference>
<evidence type="ECO:0000256" key="6">
    <source>
        <dbReference type="ARBA" id="ARBA00022927"/>
    </source>
</evidence>
<keyword evidence="8" id="KW-0446">Lipid-binding</keyword>
<evidence type="ECO:0000313" key="17">
    <source>
        <dbReference type="Proteomes" id="UP000008227"/>
    </source>
</evidence>
<dbReference type="FunFam" id="2.30.29.30:FF:000007">
    <property type="entry name" value="Calcium-dependent secretion activator 2 isoform B"/>
    <property type="match status" value="1"/>
</dbReference>
<dbReference type="GO" id="GO:1990504">
    <property type="term" value="P:dense core granule exocytosis"/>
    <property type="evidence" value="ECO:0007669"/>
    <property type="project" value="InterPro"/>
</dbReference>
<dbReference type="InterPro" id="IPR000008">
    <property type="entry name" value="C2_dom"/>
</dbReference>
<feature type="domain" description="MHD1" evidence="15">
    <location>
        <begin position="859"/>
        <end position="1039"/>
    </location>
</feature>
<evidence type="ECO:0000256" key="10">
    <source>
        <dbReference type="ARBA" id="ARBA00023329"/>
    </source>
</evidence>
<dbReference type="InterPro" id="IPR011993">
    <property type="entry name" value="PH-like_dom_sf"/>
</dbReference>
<feature type="domain" description="C2" evidence="14">
    <location>
        <begin position="315"/>
        <end position="430"/>
    </location>
</feature>
<keyword evidence="2" id="KW-0813">Transport</keyword>
<protein>
    <submittedName>
        <fullName evidence="16">Calcium dependent secretion activator</fullName>
    </submittedName>
</protein>
<dbReference type="Ensembl" id="ENSSSCT00000103041.1">
    <property type="protein sequence ID" value="ENSSSCP00000077282.1"/>
    <property type="gene ID" value="ENSSSCG00000011489.5"/>
</dbReference>
<evidence type="ECO:0000256" key="9">
    <source>
        <dbReference type="ARBA" id="ARBA00023136"/>
    </source>
</evidence>
<dbReference type="PROSITE" id="PS51258">
    <property type="entry name" value="MHD1"/>
    <property type="match status" value="1"/>
</dbReference>
<evidence type="ECO:0000256" key="5">
    <source>
        <dbReference type="ARBA" id="ARBA00022837"/>
    </source>
</evidence>
<feature type="region of interest" description="Disordered" evidence="12">
    <location>
        <begin position="1261"/>
        <end position="1285"/>
    </location>
</feature>
<evidence type="ECO:0007829" key="18">
    <source>
        <dbReference type="PeptideAtlas" id="A0A8W4FD85"/>
    </source>
</evidence>
<gene>
    <name evidence="16" type="primary">CADPS</name>
</gene>
<dbReference type="GO" id="GO:0030659">
    <property type="term" value="C:cytoplasmic vesicle membrane"/>
    <property type="evidence" value="ECO:0007669"/>
    <property type="project" value="UniProtKB-SubCell"/>
</dbReference>
<dbReference type="GO" id="GO:0016079">
    <property type="term" value="P:synaptic vesicle exocytosis"/>
    <property type="evidence" value="ECO:0007669"/>
    <property type="project" value="InterPro"/>
</dbReference>
<keyword evidence="17" id="KW-1185">Reference proteome</keyword>
<dbReference type="Proteomes" id="UP000008227">
    <property type="component" value="Chromosome 13"/>
</dbReference>
<evidence type="ECO:0000256" key="12">
    <source>
        <dbReference type="SAM" id="MobiDB-lite"/>
    </source>
</evidence>
<dbReference type="PANTHER" id="PTHR12166:SF6">
    <property type="entry name" value="CALCIUM-DEPENDENT SECRETION ACTIVATOR 1"/>
    <property type="match status" value="1"/>
</dbReference>
<keyword evidence="10" id="KW-0968">Cytoplasmic vesicle</keyword>
<keyword evidence="18" id="KW-1267">Proteomics identification</keyword>
<sequence length="1285" mass="147151">MLDPSSSEEESDEIVEEESGKEVLGSAAPSVVSEKEKEELERLQKEEEERKKRLQLYVFVMRCIAYPFNAKQPTDMARRQQKISKQQLQTVKDRFQAFLNGETQIVADEAFMNAVQSYYEVFLKSDRVARMVQSGGCSANDSREVFKKHIEKRVRSLPEIDGLSKETVLSSWMAKFDAIYRGEEDPRKQQARMTASAASELILSKEQLYEMFQNILGIKKFEHQLLYNACQLDNPDEQAAQIRRELDGRLQMADQIARERKFPKFVSKEMENMYIEELKSSVNLLMANLESMPVSKGGEFKLQKLKRSHNASIIDMGEESENQLSKSDVVLSFSLEVVIMEVQGLKSLAPNRIVYCTMEVEGGEKLQTDQAEASKPTWGTQGDFSTTHALPAVKVKLFTESTGVLALEDKELGRVILHPTPNSPKQSEWHKMTVSKNCPDQDLKIKLAVRMDKPQNMKHSGYLWAIGKNVWKRWKKRFFVLVQVSQYTFAMCSYREKKAEPQELLQLDGYTVDYTDPQPGLEGGRAFFNAVKEGDTVIFASDDEQDRILWVQAMYRATGQSHKPVPPTQVQKLNAKGGNVPQLDAPISQFYADRAQKHGMDEFISSNPCNFDHASLFEMVQRLTLDHRLNDSYSCLGWFSPGQVFVLDEYCARNGVRGCHRHLCYLRDLLERAENGAMIDPTLLHYSFAFCASHVHGNRPDGIGTVTVEEKERFEEIKERLRVLLENQITHFRYCFPFGRPEGALKATLSLLERVLMKDIVTPVPQEEVKTVIRKCLEQAALVNYSRLSEYAKIEENQKDAENVGRLITPAKKLEDTIRLAELVIEVLQQNEEHHAEAFAWWSDLMVEHAETFLSLFAVDMDAALEVQPPDTWDSFPLFQLLNDFLRTDHNLCNGKFHKHLQDLFAPLVVRYVDLMESSIAQSIHRGFERESWEPVKSLTSNLPNVNLPNVNLPKVPNLPVNIPLGIPQMPTFSAPSWMAAIYDADNGSGTSEDLFWKLDALQTFIRDLHWPEEEFGKHLEQRLKLMASDMIESCVKRTRIAFEVKLQKTSRSTDFRVPQSICTMFNVMVDAKAQSTKLCSMEMGQEHQYHSKIDELIEETVKEMITLLVAKFVTILEGVLAKLSRYDEGTLFSSFLSFTVSKEISFSCSPVSLQKPGMDVADAYVTFVRHSQDVLRDKVNEEMYIERLFDQWYNSSMNVICTWLTDRMDLQLHIYQLKTLIRMVKKTYRDFRLQGVLDSTLNSKTYETIRNRLTVEEATASVSEGGGLQGISMKDSDEEDEEDD</sequence>
<accession>A0A8W4FD85</accession>
<dbReference type="SMART" id="SM00233">
    <property type="entry name" value="PH"/>
    <property type="match status" value="1"/>
</dbReference>
<dbReference type="InterPro" id="IPR014770">
    <property type="entry name" value="Munc13_1"/>
</dbReference>
<dbReference type="GO" id="GO:0015031">
    <property type="term" value="P:protein transport"/>
    <property type="evidence" value="ECO:0007669"/>
    <property type="project" value="UniProtKB-KW"/>
</dbReference>
<feature type="domain" description="PH" evidence="13">
    <location>
        <begin position="456"/>
        <end position="559"/>
    </location>
</feature>
<dbReference type="InterPro" id="IPR010439">
    <property type="entry name" value="MUN_dom"/>
</dbReference>
<reference evidence="16" key="3">
    <citation type="submission" date="2025-09" db="UniProtKB">
        <authorList>
            <consortium name="Ensembl"/>
        </authorList>
    </citation>
    <scope>IDENTIFICATION</scope>
</reference>
<dbReference type="PANTHER" id="PTHR12166">
    <property type="entry name" value="CALCIUM-DEPENDENT SECRETION ACTIVATOR"/>
    <property type="match status" value="1"/>
</dbReference>
<evidence type="ECO:0000256" key="8">
    <source>
        <dbReference type="ARBA" id="ARBA00023121"/>
    </source>
</evidence>
<evidence type="ECO:0000313" key="16">
    <source>
        <dbReference type="Ensembl" id="ENSSSCP00000077282.1"/>
    </source>
</evidence>
<dbReference type="Pfam" id="PF25341">
    <property type="entry name" value="C2_CAPS"/>
    <property type="match status" value="1"/>
</dbReference>
<dbReference type="GO" id="GO:0008289">
    <property type="term" value="F:lipid binding"/>
    <property type="evidence" value="ECO:0007669"/>
    <property type="project" value="UniProtKB-KW"/>
</dbReference>
<feature type="compositionally biased region" description="Basic and acidic residues" evidence="12">
    <location>
        <begin position="33"/>
        <end position="45"/>
    </location>
</feature>
<dbReference type="GO" id="GO:0098793">
    <property type="term" value="C:presynapse"/>
    <property type="evidence" value="ECO:0007669"/>
    <property type="project" value="GOC"/>
</dbReference>
<organism evidence="16 17">
    <name type="scientific">Sus scrofa</name>
    <name type="common">Pig</name>
    <dbReference type="NCBI Taxonomy" id="9823"/>
    <lineage>
        <taxon>Eukaryota</taxon>
        <taxon>Metazoa</taxon>
        <taxon>Chordata</taxon>
        <taxon>Craniata</taxon>
        <taxon>Vertebrata</taxon>
        <taxon>Euteleostomi</taxon>
        <taxon>Mammalia</taxon>
        <taxon>Eutheria</taxon>
        <taxon>Laurasiatheria</taxon>
        <taxon>Artiodactyla</taxon>
        <taxon>Suina</taxon>
        <taxon>Suidae</taxon>
        <taxon>Sus</taxon>
    </lineage>
</organism>
<dbReference type="PROSITE" id="PS50003">
    <property type="entry name" value="PH_DOMAIN"/>
    <property type="match status" value="1"/>
</dbReference>
<evidence type="ECO:0000256" key="2">
    <source>
        <dbReference type="ARBA" id="ARBA00022448"/>
    </source>
</evidence>
<keyword evidence="3" id="KW-0268">Exocytosis</keyword>
<dbReference type="GO" id="GO:0046872">
    <property type="term" value="F:metal ion binding"/>
    <property type="evidence" value="ECO:0007669"/>
    <property type="project" value="UniProtKB-KW"/>
</dbReference>
<dbReference type="InterPro" id="IPR001849">
    <property type="entry name" value="PH_domain"/>
</dbReference>
<feature type="compositionally biased region" description="Acidic residues" evidence="12">
    <location>
        <begin position="1"/>
        <end position="19"/>
    </location>
</feature>
<comment type="subcellular location">
    <subcellularLocation>
        <location evidence="1">Cytoplasmic vesicle membrane</location>
    </subcellularLocation>
    <subcellularLocation>
        <location evidence="11">Synapse</location>
    </subcellularLocation>
</comment>
<keyword evidence="4" id="KW-0479">Metal-binding</keyword>
<keyword evidence="5" id="KW-0106">Calcium</keyword>
<evidence type="ECO:0000256" key="4">
    <source>
        <dbReference type="ARBA" id="ARBA00022723"/>
    </source>
</evidence>
<evidence type="ECO:0000256" key="1">
    <source>
        <dbReference type="ARBA" id="ARBA00004156"/>
    </source>
</evidence>
<keyword evidence="6" id="KW-0653">Protein transport</keyword>
<dbReference type="InterPro" id="IPR033227">
    <property type="entry name" value="CAPS"/>
</dbReference>
<keyword evidence="9" id="KW-0472">Membrane</keyword>
<dbReference type="SUPFAM" id="SSF50729">
    <property type="entry name" value="PH domain-like"/>
    <property type="match status" value="1"/>
</dbReference>
<evidence type="ECO:0000256" key="3">
    <source>
        <dbReference type="ARBA" id="ARBA00022483"/>
    </source>
</evidence>
<evidence type="ECO:0000259" key="13">
    <source>
        <dbReference type="PROSITE" id="PS50003"/>
    </source>
</evidence>
<evidence type="ECO:0000256" key="11">
    <source>
        <dbReference type="ARBA" id="ARBA00034103"/>
    </source>
</evidence>
<dbReference type="GeneTree" id="ENSGT00590000083094"/>
<name>A0A8W4FD85_PIG</name>
<evidence type="ECO:0000256" key="7">
    <source>
        <dbReference type="ARBA" id="ARBA00023018"/>
    </source>
</evidence>
<dbReference type="SMART" id="SM01145">
    <property type="entry name" value="DUF1041"/>
    <property type="match status" value="1"/>
</dbReference>
<reference evidence="16" key="1">
    <citation type="journal article" date="2020" name="Gigascience">
        <title>An improved pig reference genome sequence to enable pig genetics and genomics research.</title>
        <authorList>
            <person name="Warr A."/>
            <person name="Affara N."/>
            <person name="Aken B."/>
            <person name="Beiki H."/>
            <person name="Bickhart D.M."/>
            <person name="Billis K."/>
            <person name="Chow W."/>
            <person name="Eory L."/>
            <person name="Finlayson H.A."/>
            <person name="Flicek P."/>
            <person name="Giron C.G."/>
            <person name="Griffin D.K."/>
            <person name="Hall R."/>
            <person name="Hannum G."/>
            <person name="Hourlier T."/>
            <person name="Howe K."/>
            <person name="Hume D.A."/>
            <person name="Izuogu O."/>
            <person name="Kim K."/>
            <person name="Koren S."/>
            <person name="Liu H."/>
            <person name="Manchanda N."/>
            <person name="Martin F.J."/>
            <person name="Nonneman D.J."/>
            <person name="O'Connor R.E."/>
            <person name="Phillippy A.M."/>
            <person name="Rohrer G.A."/>
            <person name="Rosen B.D."/>
            <person name="Rund L.A."/>
            <person name="Sargent C.A."/>
            <person name="Schook L.B."/>
            <person name="Schroeder S.G."/>
            <person name="Schwartz A.S."/>
            <person name="Skinner B.M."/>
            <person name="Talbot R."/>
            <person name="Tseng E."/>
            <person name="Tuggle C.K."/>
            <person name="Watson M."/>
            <person name="Smith T.P.L."/>
            <person name="Archibald A.L."/>
        </authorList>
    </citation>
    <scope>NUCLEOTIDE SEQUENCE [LARGE SCALE GENOMIC DNA]</scope>
    <source>
        <strain evidence="16">Duroc</strain>
    </source>
</reference>
<evidence type="ECO:0000259" key="15">
    <source>
        <dbReference type="PROSITE" id="PS51258"/>
    </source>
</evidence>
<keyword evidence="7" id="KW-0770">Synapse</keyword>
<dbReference type="CDD" id="cd01234">
    <property type="entry name" value="PH_CADPS"/>
    <property type="match status" value="1"/>
</dbReference>
<dbReference type="Pfam" id="PF06292">
    <property type="entry name" value="MUN"/>
    <property type="match status" value="2"/>
</dbReference>
<feature type="region of interest" description="Disordered" evidence="12">
    <location>
        <begin position="1"/>
        <end position="45"/>
    </location>
</feature>
<evidence type="ECO:0000259" key="14">
    <source>
        <dbReference type="PROSITE" id="PS50004"/>
    </source>
</evidence>
<dbReference type="Gene3D" id="2.30.29.30">
    <property type="entry name" value="Pleckstrin-homology domain (PH domain)/Phosphotyrosine-binding domain (PTB)"/>
    <property type="match status" value="1"/>
</dbReference>